<evidence type="ECO:0000313" key="1">
    <source>
        <dbReference type="EMBL" id="KAI9511523.1"/>
    </source>
</evidence>
<proteinExistence type="predicted"/>
<name>A0ACC0UIY9_9AGAM</name>
<sequence>MSAATLPSPVRAITSTLSARTAPPVPPASQSYEPLARAVLRRRLLYDILPLSTLPLWLSTIFWKMWNAGGIPASSVWSALLLPILPSTLVMSTLVWAFGVLPIIVLRKSQLTARPTPSSSPSQRVKVAFSKPHTLRALTLYILTSILTSASHIVSGRIFESPSHGSYHFRVFHKSRKHPYHLNGSFLFLFMAQVTLAMSFHFRSILLDRMAVRWRHGQGQSPKVDPLIGLFRRVLSISVTTSVFAAATFAAYLVAFGLMRAIALPLLFQVPLVSHILRPFFGHFVRGRWSVVLLWRNRALVWQAFLLCLTTAGGWEFAEGLFDDKVQEPLTVASHTADPLLTLISGITNSDPYYAHFSYMELRNLADDGSASASARRTTMFGDQKHSPTLWATLVRAALLTLGMDYQIVLRRGAPPPPLASPPPQQKAGGPAAPATPLIRKPVFRNTPSSPLHSVVESLAADGAVTQALTHSLDTTVSHLPDLFKSTASSPAPVTAVQKTVATVKAAKPTRLAKLYIPSDLIPEKARTACWAVGQWWSRPRASRLADNVVPNRETDILIAEVLSRLVCMSLTEDRYGVVQRDIPRILEAFLAFLTAVEDARREIAISDDADDTAQAVDIYSRAADAMKEGVARIVQTFGPRLAGFRFPHHIAQKLQAFADY</sequence>
<dbReference type="EMBL" id="JAGFNK010000021">
    <property type="protein sequence ID" value="KAI9511523.1"/>
    <property type="molecule type" value="Genomic_DNA"/>
</dbReference>
<reference evidence="1" key="1">
    <citation type="submission" date="2021-03" db="EMBL/GenBank/DDBJ databases">
        <title>Evolutionary priming and transition to the ectomycorrhizal habit in an iconic lineage of mushroom-forming fungi: is preadaptation a requirement?</title>
        <authorList>
            <consortium name="DOE Joint Genome Institute"/>
            <person name="Looney B.P."/>
            <person name="Miyauchi S."/>
            <person name="Morin E."/>
            <person name="Drula E."/>
            <person name="Courty P.E."/>
            <person name="Chicoki N."/>
            <person name="Fauchery L."/>
            <person name="Kohler A."/>
            <person name="Kuo A."/>
            <person name="LaButti K."/>
            <person name="Pangilinan J."/>
            <person name="Lipzen A."/>
            <person name="Riley R."/>
            <person name="Andreopoulos W."/>
            <person name="He G."/>
            <person name="Johnson J."/>
            <person name="Barry K.W."/>
            <person name="Grigoriev I.V."/>
            <person name="Nagy L."/>
            <person name="Hibbett D."/>
            <person name="Henrissat B."/>
            <person name="Matheny P.B."/>
            <person name="Labbe J."/>
            <person name="Martin A.F."/>
        </authorList>
    </citation>
    <scope>NUCLEOTIDE SEQUENCE</scope>
    <source>
        <strain evidence="1">BPL698</strain>
    </source>
</reference>
<gene>
    <name evidence="1" type="ORF">F5148DRAFT_1274260</name>
</gene>
<accession>A0ACC0UIY9</accession>
<comment type="caution">
    <text evidence="1">The sequence shown here is derived from an EMBL/GenBank/DDBJ whole genome shotgun (WGS) entry which is preliminary data.</text>
</comment>
<dbReference type="Proteomes" id="UP001207468">
    <property type="component" value="Unassembled WGS sequence"/>
</dbReference>
<evidence type="ECO:0000313" key="2">
    <source>
        <dbReference type="Proteomes" id="UP001207468"/>
    </source>
</evidence>
<protein>
    <submittedName>
        <fullName evidence="1">Nucleoporin protein Ndc1-Nup</fullName>
    </submittedName>
</protein>
<organism evidence="1 2">
    <name type="scientific">Russula earlei</name>
    <dbReference type="NCBI Taxonomy" id="71964"/>
    <lineage>
        <taxon>Eukaryota</taxon>
        <taxon>Fungi</taxon>
        <taxon>Dikarya</taxon>
        <taxon>Basidiomycota</taxon>
        <taxon>Agaricomycotina</taxon>
        <taxon>Agaricomycetes</taxon>
        <taxon>Russulales</taxon>
        <taxon>Russulaceae</taxon>
        <taxon>Russula</taxon>
    </lineage>
</organism>
<keyword evidence="2" id="KW-1185">Reference proteome</keyword>